<dbReference type="EMBL" id="BTSX01000004">
    <property type="protein sequence ID" value="GMS96549.1"/>
    <property type="molecule type" value="Genomic_DNA"/>
</dbReference>
<evidence type="ECO:0000313" key="1">
    <source>
        <dbReference type="EMBL" id="GMS96549.1"/>
    </source>
</evidence>
<gene>
    <name evidence="1" type="ORF">PENTCL1PPCAC_18724</name>
</gene>
<evidence type="ECO:0000313" key="2">
    <source>
        <dbReference type="Proteomes" id="UP001432027"/>
    </source>
</evidence>
<comment type="caution">
    <text evidence="1">The sequence shown here is derived from an EMBL/GenBank/DDBJ whole genome shotgun (WGS) entry which is preliminary data.</text>
</comment>
<feature type="non-terminal residue" evidence="1">
    <location>
        <position position="1"/>
    </location>
</feature>
<accession>A0AAV5TRC5</accession>
<protein>
    <submittedName>
        <fullName evidence="1">Uncharacterized protein</fullName>
    </submittedName>
</protein>
<organism evidence="1 2">
    <name type="scientific">Pristionchus entomophagus</name>
    <dbReference type="NCBI Taxonomy" id="358040"/>
    <lineage>
        <taxon>Eukaryota</taxon>
        <taxon>Metazoa</taxon>
        <taxon>Ecdysozoa</taxon>
        <taxon>Nematoda</taxon>
        <taxon>Chromadorea</taxon>
        <taxon>Rhabditida</taxon>
        <taxon>Rhabditina</taxon>
        <taxon>Diplogasteromorpha</taxon>
        <taxon>Diplogasteroidea</taxon>
        <taxon>Neodiplogasteridae</taxon>
        <taxon>Pristionchus</taxon>
    </lineage>
</organism>
<reference evidence="1" key="1">
    <citation type="submission" date="2023-10" db="EMBL/GenBank/DDBJ databases">
        <title>Genome assembly of Pristionchus species.</title>
        <authorList>
            <person name="Yoshida K."/>
            <person name="Sommer R.J."/>
        </authorList>
    </citation>
    <scope>NUCLEOTIDE SEQUENCE</scope>
    <source>
        <strain evidence="1">RS0144</strain>
    </source>
</reference>
<dbReference type="Proteomes" id="UP001432027">
    <property type="component" value="Unassembled WGS sequence"/>
</dbReference>
<keyword evidence="2" id="KW-1185">Reference proteome</keyword>
<proteinExistence type="predicted"/>
<dbReference type="AlphaFoldDB" id="A0AAV5TRC5"/>
<sequence length="190" mass="22105">EITLDANAITRLGQLMSRHGVNYLELQFVRLDRISDDRRKNFAGLIGTSGVRFLEMNGLDHPCAGGIFNEQFMIDMANTHLERLYSDVTPNGSFPYRFKPSKAILPALCRLQCFDVPSMVLKSDWTVELIMNYLNNYDSSLNFLDFSWKFTVDSPLTVYQIKDSMSQPQYKDQFLPYFYERSCYIMKRSN</sequence>
<name>A0AAV5TRC5_9BILA</name>
<feature type="non-terminal residue" evidence="1">
    <location>
        <position position="190"/>
    </location>
</feature>